<keyword evidence="3" id="KW-1185">Reference proteome</keyword>
<dbReference type="AlphaFoldDB" id="A0A1H8KJR6"/>
<reference evidence="2 3" key="1">
    <citation type="submission" date="2016-10" db="EMBL/GenBank/DDBJ databases">
        <authorList>
            <person name="de Groot N.N."/>
        </authorList>
    </citation>
    <scope>NUCLEOTIDE SEQUENCE [LARGE SCALE GENOMIC DNA]</scope>
    <source>
        <strain evidence="2 3">CGMCC 4.2026</strain>
    </source>
</reference>
<keyword evidence="1" id="KW-0812">Transmembrane</keyword>
<protein>
    <recommendedName>
        <fullName evidence="4">PH domain-containing protein</fullName>
    </recommendedName>
</protein>
<dbReference type="Proteomes" id="UP000181951">
    <property type="component" value="Unassembled WGS sequence"/>
</dbReference>
<sequence>MGPQQGAGRVEFTVGRRLARRARTTLAFAGAGVLAGLAWLVAGRGGGVAGPLVVIVLSSAGLWGGWSELARSRKPFRLRVDDFGITLHDAELSWEQIDAVALHHPPRSDDESQPPPLLVLWPAPGVGLPRRPDRGQGVLSNVLADAGQVRLRYTLARTHDLDQSVTDLAGALARHGGARFETAPRAVRQPTPLSVAGPEHRGPKPEVFFTPAIPGPARTARGLAAGALLALAAVLLLPLADLATRRELPFSPVLFGPWFAVTAAAWWLGVHSLRRWRRPLRLRVGPDGLGVRDVAGTEFWVPWEAVAAVTVGPCPGASDTRQWLIVWPVPGVPLARESSHVVDGHVAHVLVRLDRLPGGAERIGPAVQSFAGERFSA</sequence>
<keyword evidence="1" id="KW-0472">Membrane</keyword>
<evidence type="ECO:0000313" key="2">
    <source>
        <dbReference type="EMBL" id="SEN93162.1"/>
    </source>
</evidence>
<feature type="transmembrane region" description="Helical" evidence="1">
    <location>
        <begin position="25"/>
        <end position="42"/>
    </location>
</feature>
<evidence type="ECO:0008006" key="4">
    <source>
        <dbReference type="Google" id="ProtNLM"/>
    </source>
</evidence>
<organism evidence="2 3">
    <name type="scientific">Actinacidiphila rubida</name>
    <dbReference type="NCBI Taxonomy" id="310780"/>
    <lineage>
        <taxon>Bacteria</taxon>
        <taxon>Bacillati</taxon>
        <taxon>Actinomycetota</taxon>
        <taxon>Actinomycetes</taxon>
        <taxon>Kitasatosporales</taxon>
        <taxon>Streptomycetaceae</taxon>
        <taxon>Actinacidiphila</taxon>
    </lineage>
</organism>
<dbReference type="EMBL" id="FODD01000013">
    <property type="protein sequence ID" value="SEN93162.1"/>
    <property type="molecule type" value="Genomic_DNA"/>
</dbReference>
<gene>
    <name evidence="2" type="ORF">SAMN05216267_101347</name>
</gene>
<feature type="transmembrane region" description="Helical" evidence="1">
    <location>
        <begin position="48"/>
        <end position="69"/>
    </location>
</feature>
<evidence type="ECO:0000313" key="3">
    <source>
        <dbReference type="Proteomes" id="UP000181951"/>
    </source>
</evidence>
<proteinExistence type="predicted"/>
<feature type="transmembrane region" description="Helical" evidence="1">
    <location>
        <begin position="223"/>
        <end position="243"/>
    </location>
</feature>
<keyword evidence="1" id="KW-1133">Transmembrane helix</keyword>
<accession>A0A1H8KJR6</accession>
<name>A0A1H8KJR6_9ACTN</name>
<evidence type="ECO:0000256" key="1">
    <source>
        <dbReference type="SAM" id="Phobius"/>
    </source>
</evidence>
<feature type="transmembrane region" description="Helical" evidence="1">
    <location>
        <begin position="255"/>
        <end position="273"/>
    </location>
</feature>